<name>A0A382TFQ2_9ZZZZ</name>
<sequence length="195" mass="21510">MNRFYSVFAFVAIALIGCSVAGAAIPTRERPTAAPEILETPEATELPREVITLTISLFLLVDDNEEHDPQISTHRTEAELREILQGMNGIWSQADIRLELETVDTVEVPEVILQGMMAGNLRPFFREVGGGITIPQTSTINGFYLRRVGGPNGINPFRSRTYFVIDEPSVFGRRASSHEVGHMLGLHHVLGDAGR</sequence>
<dbReference type="EMBL" id="UINC01135848">
    <property type="protein sequence ID" value="SVD20251.1"/>
    <property type="molecule type" value="Genomic_DNA"/>
</dbReference>
<dbReference type="AlphaFoldDB" id="A0A382TFQ2"/>
<gene>
    <name evidence="1" type="ORF">METZ01_LOCUS373105</name>
</gene>
<dbReference type="PROSITE" id="PS51257">
    <property type="entry name" value="PROKAR_LIPOPROTEIN"/>
    <property type="match status" value="1"/>
</dbReference>
<organism evidence="1">
    <name type="scientific">marine metagenome</name>
    <dbReference type="NCBI Taxonomy" id="408172"/>
    <lineage>
        <taxon>unclassified sequences</taxon>
        <taxon>metagenomes</taxon>
        <taxon>ecological metagenomes</taxon>
    </lineage>
</organism>
<reference evidence="1" key="1">
    <citation type="submission" date="2018-05" db="EMBL/GenBank/DDBJ databases">
        <authorList>
            <person name="Lanie J.A."/>
            <person name="Ng W.-L."/>
            <person name="Kazmierczak K.M."/>
            <person name="Andrzejewski T.M."/>
            <person name="Davidsen T.M."/>
            <person name="Wayne K.J."/>
            <person name="Tettelin H."/>
            <person name="Glass J.I."/>
            <person name="Rusch D."/>
            <person name="Podicherti R."/>
            <person name="Tsui H.-C.T."/>
            <person name="Winkler M.E."/>
        </authorList>
    </citation>
    <scope>NUCLEOTIDE SEQUENCE</scope>
</reference>
<protein>
    <recommendedName>
        <fullName evidence="2">Peptidase M10 metallopeptidase domain-containing protein</fullName>
    </recommendedName>
</protein>
<evidence type="ECO:0008006" key="2">
    <source>
        <dbReference type="Google" id="ProtNLM"/>
    </source>
</evidence>
<dbReference type="SUPFAM" id="SSF55486">
    <property type="entry name" value="Metalloproteases ('zincins'), catalytic domain"/>
    <property type="match status" value="1"/>
</dbReference>
<accession>A0A382TFQ2</accession>
<proteinExistence type="predicted"/>
<feature type="non-terminal residue" evidence="1">
    <location>
        <position position="195"/>
    </location>
</feature>
<evidence type="ECO:0000313" key="1">
    <source>
        <dbReference type="EMBL" id="SVD20251.1"/>
    </source>
</evidence>